<dbReference type="PRINTS" id="PR00344">
    <property type="entry name" value="BCTRLSENSOR"/>
</dbReference>
<dbReference type="InterPro" id="IPR036890">
    <property type="entry name" value="HATPase_C_sf"/>
</dbReference>
<evidence type="ECO:0000313" key="6">
    <source>
        <dbReference type="EMBL" id="GFE82683.1"/>
    </source>
</evidence>
<keyword evidence="4" id="KW-0812">Transmembrane</keyword>
<dbReference type="SMART" id="SM00387">
    <property type="entry name" value="HATPase_c"/>
    <property type="match status" value="1"/>
</dbReference>
<dbReference type="InterPro" id="IPR005467">
    <property type="entry name" value="His_kinase_dom"/>
</dbReference>
<comment type="caution">
    <text evidence="6">The sequence shown here is derived from an EMBL/GenBank/DDBJ whole genome shotgun (WGS) entry which is preliminary data.</text>
</comment>
<dbReference type="InterPro" id="IPR003594">
    <property type="entry name" value="HATPase_dom"/>
</dbReference>
<evidence type="ECO:0000256" key="1">
    <source>
        <dbReference type="ARBA" id="ARBA00000085"/>
    </source>
</evidence>
<dbReference type="PANTHER" id="PTHR43547:SF2">
    <property type="entry name" value="HYBRID SIGNAL TRANSDUCTION HISTIDINE KINASE C"/>
    <property type="match status" value="1"/>
</dbReference>
<feature type="domain" description="Histidine kinase" evidence="5">
    <location>
        <begin position="59"/>
        <end position="275"/>
    </location>
</feature>
<dbReference type="PROSITE" id="PS50109">
    <property type="entry name" value="HIS_KIN"/>
    <property type="match status" value="1"/>
</dbReference>
<dbReference type="InterPro" id="IPR004358">
    <property type="entry name" value="Sig_transdc_His_kin-like_C"/>
</dbReference>
<dbReference type="Proteomes" id="UP000445000">
    <property type="component" value="Unassembled WGS sequence"/>
</dbReference>
<proteinExistence type="predicted"/>
<dbReference type="SUPFAM" id="SSF55874">
    <property type="entry name" value="ATPase domain of HSP90 chaperone/DNA topoisomerase II/histidine kinase"/>
    <property type="match status" value="1"/>
</dbReference>
<dbReference type="Pfam" id="PF02518">
    <property type="entry name" value="HATPase_c"/>
    <property type="match status" value="1"/>
</dbReference>
<name>A0A829YII9_9GAMM</name>
<reference evidence="7" key="1">
    <citation type="submission" date="2020-01" db="EMBL/GenBank/DDBJ databases">
        <title>'Steroidobacter agaridevorans' sp. nov., agar-degrading bacteria isolated from rhizosphere soils.</title>
        <authorList>
            <person name="Ikenaga M."/>
            <person name="Kataoka M."/>
            <person name="Murouchi A."/>
            <person name="Katsuragi S."/>
            <person name="Sakai M."/>
        </authorList>
    </citation>
    <scope>NUCLEOTIDE SEQUENCE [LARGE SCALE GENOMIC DNA]</scope>
    <source>
        <strain evidence="7">YU21-B</strain>
    </source>
</reference>
<dbReference type="EC" id="2.7.13.3" evidence="2"/>
<evidence type="ECO:0000259" key="5">
    <source>
        <dbReference type="PROSITE" id="PS50109"/>
    </source>
</evidence>
<keyword evidence="4" id="KW-1133">Transmembrane helix</keyword>
<keyword evidence="4" id="KW-0472">Membrane</keyword>
<accession>A0A829YII9</accession>
<dbReference type="PANTHER" id="PTHR43547">
    <property type="entry name" value="TWO-COMPONENT HISTIDINE KINASE"/>
    <property type="match status" value="1"/>
</dbReference>
<protein>
    <recommendedName>
        <fullName evidence="2">histidine kinase</fullName>
        <ecNumber evidence="2">2.7.13.3</ecNumber>
    </recommendedName>
</protein>
<evidence type="ECO:0000256" key="3">
    <source>
        <dbReference type="ARBA" id="ARBA00022553"/>
    </source>
</evidence>
<organism evidence="6 7">
    <name type="scientific">Steroidobacter agaridevorans</name>
    <dbReference type="NCBI Taxonomy" id="2695856"/>
    <lineage>
        <taxon>Bacteria</taxon>
        <taxon>Pseudomonadati</taxon>
        <taxon>Pseudomonadota</taxon>
        <taxon>Gammaproteobacteria</taxon>
        <taxon>Steroidobacterales</taxon>
        <taxon>Steroidobacteraceae</taxon>
        <taxon>Steroidobacter</taxon>
    </lineage>
</organism>
<dbReference type="Gene3D" id="1.10.287.130">
    <property type="match status" value="1"/>
</dbReference>
<keyword evidence="7" id="KW-1185">Reference proteome</keyword>
<dbReference type="Gene3D" id="3.30.565.10">
    <property type="entry name" value="Histidine kinase-like ATPase, C-terminal domain"/>
    <property type="match status" value="1"/>
</dbReference>
<evidence type="ECO:0000313" key="7">
    <source>
        <dbReference type="Proteomes" id="UP000445000"/>
    </source>
</evidence>
<evidence type="ECO:0000256" key="4">
    <source>
        <dbReference type="SAM" id="Phobius"/>
    </source>
</evidence>
<comment type="catalytic activity">
    <reaction evidence="1">
        <text>ATP + protein L-histidine = ADP + protein N-phospho-L-histidine.</text>
        <dbReference type="EC" id="2.7.13.3"/>
    </reaction>
</comment>
<dbReference type="GO" id="GO:0000155">
    <property type="term" value="F:phosphorelay sensor kinase activity"/>
    <property type="evidence" value="ECO:0007669"/>
    <property type="project" value="TreeGrafter"/>
</dbReference>
<dbReference type="RefSeq" id="WP_244319044.1">
    <property type="nucleotide sequence ID" value="NZ_BLJN01000005.1"/>
</dbReference>
<sequence length="289" mass="32367">MFSEADTYFAILLAVQIVILVVLGVQSFMRHRARSTARRNYTDMTHVARLALASEITASVAHKVTQPLSSILADIETAQLLLNRKEPDLAAVRDLLADVRKEDLRANRFVESMRLPMRKHELQFERVDVNELIAEVLSMVLPDALRRKVAIQSTLEPGLPRIPADRLQLQQVLLNLVDNALDSMDDTPARQRRLLVCTELHDDEHVKVVVLDNGVGIDPAQAQRLFDSFFTTKSDRLGLGLSMARAIVHMHGGEIWAEHRPSGGAAFMFTVPLSQKHETASDRTRAVTN</sequence>
<dbReference type="AlphaFoldDB" id="A0A829YII9"/>
<keyword evidence="3" id="KW-0597">Phosphoprotein</keyword>
<evidence type="ECO:0000256" key="2">
    <source>
        <dbReference type="ARBA" id="ARBA00012438"/>
    </source>
</evidence>
<feature type="transmembrane region" description="Helical" evidence="4">
    <location>
        <begin position="6"/>
        <end position="29"/>
    </location>
</feature>
<dbReference type="EMBL" id="BLJN01000005">
    <property type="protein sequence ID" value="GFE82683.1"/>
    <property type="molecule type" value="Genomic_DNA"/>
</dbReference>
<gene>
    <name evidence="6" type="ORF">GCM10011487_46830</name>
</gene>